<feature type="region of interest" description="Disordered" evidence="1">
    <location>
        <begin position="21"/>
        <end position="78"/>
    </location>
</feature>
<sequence length="126" mass="13668">MKSFSLLSKVFSGLLIVGTSGGGAGIGLGSLFNKSDDQRSKESRENEEQKLINNEIETRAEDSPTKSTKDLGGQNSLKPEINIKPELLEGKDEIVSTEEIDIGFGYVCIKTTMKSGNIQQSCQPKE</sequence>
<reference evidence="2 3" key="1">
    <citation type="journal article" date="2011" name="J. Bacteriol.">
        <title>Complete genome sequences of two hemotropic Mycoplasmas, Mycoplasma haemofelis strain Ohio2 and Mycoplasma suis strain Illinois.</title>
        <authorList>
            <person name="Messick J.B."/>
            <person name="Santos A.P."/>
            <person name="Guimaraes A.M."/>
        </authorList>
    </citation>
    <scope>NUCLEOTIDE SEQUENCE [LARGE SCALE GENOMIC DNA]</scope>
    <source>
        <strain evidence="2 3">Illinois</strain>
    </source>
</reference>
<evidence type="ECO:0000256" key="1">
    <source>
        <dbReference type="SAM" id="MobiDB-lite"/>
    </source>
</evidence>
<dbReference type="KEGG" id="mss:MSU_0754"/>
<organism evidence="2 3">
    <name type="scientific">Mycoplasma suis (strain Illinois)</name>
    <dbReference type="NCBI Taxonomy" id="768700"/>
    <lineage>
        <taxon>Bacteria</taxon>
        <taxon>Bacillati</taxon>
        <taxon>Mycoplasmatota</taxon>
        <taxon>Mollicutes</taxon>
        <taxon>Mycoplasmataceae</taxon>
        <taxon>Mycoplasma</taxon>
    </lineage>
</organism>
<name>F0QS09_MYCSL</name>
<proteinExistence type="predicted"/>
<evidence type="ECO:0000313" key="3">
    <source>
        <dbReference type="Proteomes" id="UP000007484"/>
    </source>
</evidence>
<evidence type="ECO:0000313" key="2">
    <source>
        <dbReference type="EMBL" id="ADX98279.1"/>
    </source>
</evidence>
<dbReference type="AlphaFoldDB" id="F0QS09"/>
<accession>F0QS09</accession>
<keyword evidence="3" id="KW-1185">Reference proteome</keyword>
<dbReference type="RefSeq" id="WP_013609395.1">
    <property type="nucleotide sequence ID" value="NC_015155.1"/>
</dbReference>
<dbReference type="HOGENOM" id="CLU_1979092_0_0_14"/>
<gene>
    <name evidence="2" type="ordered locus">MSU_0754</name>
</gene>
<dbReference type="STRING" id="768700.MSU_0754"/>
<feature type="compositionally biased region" description="Basic and acidic residues" evidence="1">
    <location>
        <begin position="34"/>
        <end position="69"/>
    </location>
</feature>
<dbReference type="Proteomes" id="UP000007484">
    <property type="component" value="Chromosome"/>
</dbReference>
<dbReference type="EMBL" id="CP002525">
    <property type="protein sequence ID" value="ADX98279.1"/>
    <property type="molecule type" value="Genomic_DNA"/>
</dbReference>
<protein>
    <submittedName>
        <fullName evidence="2">Uncharacterized protein</fullName>
    </submittedName>
</protein>